<evidence type="ECO:0000256" key="5">
    <source>
        <dbReference type="SAM" id="Coils"/>
    </source>
</evidence>
<accession>A0ABY8UIR7</accession>
<keyword evidence="8" id="KW-1185">Reference proteome</keyword>
<feature type="coiled-coil region" evidence="5">
    <location>
        <begin position="7"/>
        <end position="41"/>
    </location>
</feature>
<dbReference type="PANTHER" id="PTHR23139">
    <property type="entry name" value="RNA-BINDING PROTEIN"/>
    <property type="match status" value="1"/>
</dbReference>
<dbReference type="Proteomes" id="UP001244341">
    <property type="component" value="Chromosome 12b"/>
</dbReference>
<evidence type="ECO:0000256" key="3">
    <source>
        <dbReference type="ARBA" id="ARBA00023187"/>
    </source>
</evidence>
<dbReference type="InterPro" id="IPR012677">
    <property type="entry name" value="Nucleotide-bd_a/b_plait_sf"/>
</dbReference>
<dbReference type="InterPro" id="IPR000504">
    <property type="entry name" value="RRM_dom"/>
</dbReference>
<keyword evidence="3" id="KW-0508">mRNA splicing</keyword>
<dbReference type="Pfam" id="PF00076">
    <property type="entry name" value="RRM_1"/>
    <property type="match status" value="1"/>
</dbReference>
<dbReference type="SMART" id="SM00360">
    <property type="entry name" value="RRM"/>
    <property type="match status" value="2"/>
</dbReference>
<evidence type="ECO:0000256" key="2">
    <source>
        <dbReference type="ARBA" id="ARBA00022884"/>
    </source>
</evidence>
<name>A0ABY8UIR7_TETOB</name>
<dbReference type="Gene3D" id="3.30.70.330">
    <property type="match status" value="2"/>
</dbReference>
<sequence length="276" mass="29732">MDNTSVVQQLKEQLDLKEQENQQLQAQLQHLRGWMNSLQQRARANDPHALLVARELYVGGVPEGTTEDDLCSFFNALMTCSGAQLDSGTSVVNCSITRDKGPPYAFIKLRSVQETSNALAFSGIQFRGSTLKVCRPSKYHPDWGVLLGPTSPDPTVNTSMLSIASGSAGGSPLANGGSSEAPRKASNPNRLYISGLPYNWRTQHLQGMLSPFGELKDCVVIVEKMSQKSKGYGFCEFAEGSAVPGVIKALHNSLVEGRKITVKRADEDSAPSSASG</sequence>
<dbReference type="InterPro" id="IPR035979">
    <property type="entry name" value="RBD_domain_sf"/>
</dbReference>
<evidence type="ECO:0000256" key="1">
    <source>
        <dbReference type="ARBA" id="ARBA00022664"/>
    </source>
</evidence>
<feature type="domain" description="RRM" evidence="6">
    <location>
        <begin position="189"/>
        <end position="267"/>
    </location>
</feature>
<evidence type="ECO:0000259" key="6">
    <source>
        <dbReference type="PROSITE" id="PS50102"/>
    </source>
</evidence>
<evidence type="ECO:0000313" key="8">
    <source>
        <dbReference type="Proteomes" id="UP001244341"/>
    </source>
</evidence>
<keyword evidence="2 4" id="KW-0694">RNA-binding</keyword>
<evidence type="ECO:0000256" key="4">
    <source>
        <dbReference type="PROSITE-ProRule" id="PRU00176"/>
    </source>
</evidence>
<dbReference type="SUPFAM" id="SSF54928">
    <property type="entry name" value="RNA-binding domain, RBD"/>
    <property type="match status" value="2"/>
</dbReference>
<protein>
    <recommendedName>
        <fullName evidence="6">RRM domain-containing protein</fullName>
    </recommendedName>
</protein>
<organism evidence="7 8">
    <name type="scientific">Tetradesmus obliquus</name>
    <name type="common">Green alga</name>
    <name type="synonym">Acutodesmus obliquus</name>
    <dbReference type="NCBI Taxonomy" id="3088"/>
    <lineage>
        <taxon>Eukaryota</taxon>
        <taxon>Viridiplantae</taxon>
        <taxon>Chlorophyta</taxon>
        <taxon>core chlorophytes</taxon>
        <taxon>Chlorophyceae</taxon>
        <taxon>CS clade</taxon>
        <taxon>Sphaeropleales</taxon>
        <taxon>Scenedesmaceae</taxon>
        <taxon>Tetradesmus</taxon>
    </lineage>
</organism>
<keyword evidence="5" id="KW-0175">Coiled coil</keyword>
<gene>
    <name evidence="7" type="ORF">OEZ85_005363</name>
</gene>
<evidence type="ECO:0000313" key="7">
    <source>
        <dbReference type="EMBL" id="WIA21035.1"/>
    </source>
</evidence>
<keyword evidence="1" id="KW-0507">mRNA processing</keyword>
<dbReference type="EMBL" id="CP126219">
    <property type="protein sequence ID" value="WIA21035.1"/>
    <property type="molecule type" value="Genomic_DNA"/>
</dbReference>
<dbReference type="PROSITE" id="PS50102">
    <property type="entry name" value="RRM"/>
    <property type="match status" value="2"/>
</dbReference>
<proteinExistence type="predicted"/>
<feature type="domain" description="RRM" evidence="6">
    <location>
        <begin position="54"/>
        <end position="138"/>
    </location>
</feature>
<reference evidence="7 8" key="1">
    <citation type="submission" date="2023-05" db="EMBL/GenBank/DDBJ databases">
        <title>A 100% complete, gapless, phased diploid assembly of the Scenedesmus obliquus UTEX 3031 genome.</title>
        <authorList>
            <person name="Biondi T.C."/>
            <person name="Hanschen E.R."/>
            <person name="Kwon T."/>
            <person name="Eng W."/>
            <person name="Kruse C.P.S."/>
            <person name="Koehler S.I."/>
            <person name="Kunde Y."/>
            <person name="Gleasner C.D."/>
            <person name="You Mak K.T."/>
            <person name="Polle J."/>
            <person name="Hovde B.T."/>
            <person name="Starkenburg S.R."/>
        </authorList>
    </citation>
    <scope>NUCLEOTIDE SEQUENCE [LARGE SCALE GENOMIC DNA]</scope>
    <source>
        <strain evidence="7 8">DOE0152z</strain>
    </source>
</reference>